<dbReference type="SUPFAM" id="SSF53383">
    <property type="entry name" value="PLP-dependent transferases"/>
    <property type="match status" value="1"/>
</dbReference>
<dbReference type="CDD" id="cd00609">
    <property type="entry name" value="AAT_like"/>
    <property type="match status" value="1"/>
</dbReference>
<dbReference type="FunFam" id="3.40.640.10:FF:000033">
    <property type="entry name" value="Aspartate aminotransferase"/>
    <property type="match status" value="1"/>
</dbReference>
<dbReference type="GO" id="GO:0008483">
    <property type="term" value="F:transaminase activity"/>
    <property type="evidence" value="ECO:0007669"/>
    <property type="project" value="UniProtKB-KW"/>
</dbReference>
<gene>
    <name evidence="8" type="ORF">FQB35_13255</name>
</gene>
<feature type="domain" description="Aminotransferase class I/classII large" evidence="7">
    <location>
        <begin position="30"/>
        <end position="385"/>
    </location>
</feature>
<dbReference type="EC" id="2.6.1.-" evidence="6"/>
<keyword evidence="3 6" id="KW-0032">Aminotransferase</keyword>
<dbReference type="InterPro" id="IPR015424">
    <property type="entry name" value="PyrdxlP-dep_Trfase"/>
</dbReference>
<dbReference type="InterPro" id="IPR015421">
    <property type="entry name" value="PyrdxlP-dep_Trfase_major"/>
</dbReference>
<dbReference type="InterPro" id="IPR004838">
    <property type="entry name" value="NHTrfase_class1_PyrdxlP-BS"/>
</dbReference>
<dbReference type="GO" id="GO:0006520">
    <property type="term" value="P:amino acid metabolic process"/>
    <property type="evidence" value="ECO:0007669"/>
    <property type="project" value="InterPro"/>
</dbReference>
<organism evidence="8 9">
    <name type="scientific">Crassaminicella thermophila</name>
    <dbReference type="NCBI Taxonomy" id="2599308"/>
    <lineage>
        <taxon>Bacteria</taxon>
        <taxon>Bacillati</taxon>
        <taxon>Bacillota</taxon>
        <taxon>Clostridia</taxon>
        <taxon>Eubacteriales</taxon>
        <taxon>Clostridiaceae</taxon>
        <taxon>Crassaminicella</taxon>
    </lineage>
</organism>
<dbReference type="Proteomes" id="UP000324646">
    <property type="component" value="Chromosome"/>
</dbReference>
<dbReference type="Gene3D" id="3.90.1150.10">
    <property type="entry name" value="Aspartate Aminotransferase, domain 1"/>
    <property type="match status" value="1"/>
</dbReference>
<evidence type="ECO:0000256" key="1">
    <source>
        <dbReference type="ARBA" id="ARBA00001933"/>
    </source>
</evidence>
<name>A0A5C0SFE3_CRATE</name>
<dbReference type="AlphaFoldDB" id="A0A5C0SFE3"/>
<dbReference type="EMBL" id="CP042243">
    <property type="protein sequence ID" value="QEK13183.1"/>
    <property type="molecule type" value="Genomic_DNA"/>
</dbReference>
<comment type="cofactor">
    <cofactor evidence="1 6">
        <name>pyridoxal 5'-phosphate</name>
        <dbReference type="ChEBI" id="CHEBI:597326"/>
    </cofactor>
</comment>
<evidence type="ECO:0000259" key="7">
    <source>
        <dbReference type="Pfam" id="PF00155"/>
    </source>
</evidence>
<proteinExistence type="inferred from homology"/>
<evidence type="ECO:0000313" key="8">
    <source>
        <dbReference type="EMBL" id="QEK13183.1"/>
    </source>
</evidence>
<reference evidence="8 9" key="1">
    <citation type="submission" date="2019-07" db="EMBL/GenBank/DDBJ databases">
        <title>Complete genome of Crassaminicella thermophila SY095.</title>
        <authorList>
            <person name="Li X."/>
        </authorList>
    </citation>
    <scope>NUCLEOTIDE SEQUENCE [LARGE SCALE GENOMIC DNA]</scope>
    <source>
        <strain evidence="8 9">SY095</strain>
    </source>
</reference>
<accession>A0A5C0SFE3</accession>
<dbReference type="GO" id="GO:0030170">
    <property type="term" value="F:pyridoxal phosphate binding"/>
    <property type="evidence" value="ECO:0007669"/>
    <property type="project" value="InterPro"/>
</dbReference>
<dbReference type="PROSITE" id="PS00105">
    <property type="entry name" value="AA_TRANSFER_CLASS_1"/>
    <property type="match status" value="1"/>
</dbReference>
<dbReference type="PRINTS" id="PR00753">
    <property type="entry name" value="ACCSYNTHASE"/>
</dbReference>
<keyword evidence="9" id="KW-1185">Reference proteome</keyword>
<keyword evidence="5" id="KW-0663">Pyridoxal phosphate</keyword>
<dbReference type="RefSeq" id="WP_148810355.1">
    <property type="nucleotide sequence ID" value="NZ_CP042243.1"/>
</dbReference>
<dbReference type="PANTHER" id="PTHR46383:SF1">
    <property type="entry name" value="ASPARTATE AMINOTRANSFERASE"/>
    <property type="match status" value="1"/>
</dbReference>
<dbReference type="KEGG" id="crs:FQB35_13255"/>
<dbReference type="PANTHER" id="PTHR46383">
    <property type="entry name" value="ASPARTATE AMINOTRANSFERASE"/>
    <property type="match status" value="1"/>
</dbReference>
<comment type="similarity">
    <text evidence="2 6">Belongs to the class-I pyridoxal-phosphate-dependent aminotransferase family.</text>
</comment>
<dbReference type="Gene3D" id="3.40.640.10">
    <property type="entry name" value="Type I PLP-dependent aspartate aminotransferase-like (Major domain)"/>
    <property type="match status" value="1"/>
</dbReference>
<dbReference type="InterPro" id="IPR050596">
    <property type="entry name" value="AspAT/PAT-like"/>
</dbReference>
<dbReference type="OrthoDB" id="9802328at2"/>
<evidence type="ECO:0000313" key="9">
    <source>
        <dbReference type="Proteomes" id="UP000324646"/>
    </source>
</evidence>
<evidence type="ECO:0000256" key="2">
    <source>
        <dbReference type="ARBA" id="ARBA00007441"/>
    </source>
</evidence>
<evidence type="ECO:0000256" key="5">
    <source>
        <dbReference type="ARBA" id="ARBA00022898"/>
    </source>
</evidence>
<dbReference type="Pfam" id="PF00155">
    <property type="entry name" value="Aminotran_1_2"/>
    <property type="match status" value="1"/>
</dbReference>
<dbReference type="InterPro" id="IPR004839">
    <property type="entry name" value="Aminotransferase_I/II_large"/>
</dbReference>
<evidence type="ECO:0000256" key="6">
    <source>
        <dbReference type="RuleBase" id="RU000481"/>
    </source>
</evidence>
<evidence type="ECO:0000256" key="3">
    <source>
        <dbReference type="ARBA" id="ARBA00022576"/>
    </source>
</evidence>
<sequence length="392" mass="43555">MLSSKLKNITPSYTIGISTKVKELKSQGQDIINLSIGEPDFFTPIAAKNSAIEAIHMNKTKYDAASGLLDLRKAIQNKLQVENNISYALDEIIISSGAKHAITNTLIALLDYEDEVIIPKPFWVSYPEMVKLAGGKPVFVDTQRENNFKVTPQDIQNALTPRTKMIFITNPSNPTGAIYSREELKDIVDICLKNNIYILADEIYEKICYVDSFVSIASLSEEAKNITITINGLSKSVAMTGWRIGYSASNNILAKAISTVQGHLVSHPSTISQWAGVSALTSCQKEMIEMVHTYKSRRDIAVEELKQIKDIDFIYPEGAFYLFIDISALKNKLTWSDSFSVAFSNILLNQAKVAAVPGIAFGMDDFIRISYACDTKELLEGINRIKSFIKNL</sequence>
<keyword evidence="4 6" id="KW-0808">Transferase</keyword>
<protein>
    <recommendedName>
        <fullName evidence="6">Aminotransferase</fullName>
        <ecNumber evidence="6">2.6.1.-</ecNumber>
    </recommendedName>
</protein>
<dbReference type="InterPro" id="IPR015422">
    <property type="entry name" value="PyrdxlP-dep_Trfase_small"/>
</dbReference>
<evidence type="ECO:0000256" key="4">
    <source>
        <dbReference type="ARBA" id="ARBA00022679"/>
    </source>
</evidence>